<dbReference type="EMBL" id="UHAQ01000004">
    <property type="protein sequence ID" value="SUK94633.1"/>
    <property type="molecule type" value="Genomic_DNA"/>
</dbReference>
<dbReference type="InterPro" id="IPR001059">
    <property type="entry name" value="Transl_elong_P/YeiP_cen"/>
</dbReference>
<dbReference type="InterPro" id="IPR020599">
    <property type="entry name" value="Transl_elong_fac_P/YeiP"/>
</dbReference>
<evidence type="ECO:0000256" key="3">
    <source>
        <dbReference type="ARBA" id="ARBA00022768"/>
    </source>
</evidence>
<dbReference type="Gene3D" id="2.40.50.140">
    <property type="entry name" value="Nucleic acid-binding proteins"/>
    <property type="match status" value="2"/>
</dbReference>
<evidence type="ECO:0000256" key="4">
    <source>
        <dbReference type="ARBA" id="ARBA00022917"/>
    </source>
</evidence>
<dbReference type="GO" id="GO:0003743">
    <property type="term" value="F:translation initiation factor activity"/>
    <property type="evidence" value="ECO:0007669"/>
    <property type="project" value="UniProtKB-KW"/>
</dbReference>
<dbReference type="PANTHER" id="PTHR30053">
    <property type="entry name" value="ELONGATION FACTOR P"/>
    <property type="match status" value="1"/>
</dbReference>
<evidence type="ECO:0000259" key="7">
    <source>
        <dbReference type="SMART" id="SM01185"/>
    </source>
</evidence>
<comment type="similarity">
    <text evidence="2">Belongs to the elongation factor P family.</text>
</comment>
<dbReference type="InterPro" id="IPR013852">
    <property type="entry name" value="Transl_elong_P/YeiP_CS"/>
</dbReference>
<evidence type="ECO:0000256" key="1">
    <source>
        <dbReference type="ARBA" id="ARBA00004815"/>
    </source>
</evidence>
<organism evidence="8 9">
    <name type="scientific">Staphylococcus aureus</name>
    <dbReference type="NCBI Taxonomy" id="1280"/>
    <lineage>
        <taxon>Bacteria</taxon>
        <taxon>Bacillati</taxon>
        <taxon>Bacillota</taxon>
        <taxon>Bacilli</taxon>
        <taxon>Bacillales</taxon>
        <taxon>Staphylococcaceae</taxon>
        <taxon>Staphylococcus</taxon>
    </lineage>
</organism>
<dbReference type="Proteomes" id="UP000254502">
    <property type="component" value="Unassembled WGS sequence"/>
</dbReference>
<dbReference type="GO" id="GO:0005829">
    <property type="term" value="C:cytosol"/>
    <property type="evidence" value="ECO:0007669"/>
    <property type="project" value="UniProtKB-ARBA"/>
</dbReference>
<dbReference type="NCBIfam" id="NF001810">
    <property type="entry name" value="PRK00529.1"/>
    <property type="match status" value="1"/>
</dbReference>
<keyword evidence="8" id="KW-0396">Initiation factor</keyword>
<dbReference type="AlphaFoldDB" id="A0A380E241"/>
<feature type="domain" description="Translation elongation factor P/YeiP central" evidence="7">
    <location>
        <begin position="1"/>
        <end position="52"/>
    </location>
</feature>
<keyword evidence="3 8" id="KW-0251">Elongation factor</keyword>
<dbReference type="SMART" id="SM00841">
    <property type="entry name" value="Elong-fact-P_C"/>
    <property type="match status" value="1"/>
</dbReference>
<dbReference type="SMART" id="SM01185">
    <property type="entry name" value="EFP"/>
    <property type="match status" value="1"/>
</dbReference>
<keyword evidence="4" id="KW-0648">Protein biosynthesis</keyword>
<evidence type="ECO:0000313" key="8">
    <source>
        <dbReference type="EMBL" id="SUK94633.1"/>
    </source>
</evidence>
<dbReference type="PANTHER" id="PTHR30053:SF12">
    <property type="entry name" value="ELONGATION FACTOR P (EF-P) FAMILY PROTEIN"/>
    <property type="match status" value="1"/>
</dbReference>
<comment type="function">
    <text evidence="5">Involved in peptide bond synthesis. Stimulates efficient translation and peptide-bond synthesis on native or reconstituted 70S ribosomes in vitro. Probably functions indirectly by altering the affinity of the ribosome for aminoacyl-tRNA, thus increasing their reactivity as acceptors for peptidyl transferase.</text>
</comment>
<dbReference type="InterPro" id="IPR015365">
    <property type="entry name" value="Elong-fact-P_C"/>
</dbReference>
<dbReference type="CDD" id="cd04470">
    <property type="entry name" value="S1_EF-P_repeat_1"/>
    <property type="match status" value="1"/>
</dbReference>
<evidence type="ECO:0000256" key="5">
    <source>
        <dbReference type="ARBA" id="ARBA00025469"/>
    </source>
</evidence>
<accession>A0A380E241</accession>
<name>A0A380E241_STAAU</name>
<dbReference type="FunFam" id="2.40.50.140:FF:000004">
    <property type="entry name" value="Elongation factor P"/>
    <property type="match status" value="1"/>
</dbReference>
<dbReference type="Pfam" id="PF01132">
    <property type="entry name" value="EFP"/>
    <property type="match status" value="1"/>
</dbReference>
<evidence type="ECO:0000313" key="9">
    <source>
        <dbReference type="Proteomes" id="UP000254502"/>
    </source>
</evidence>
<reference evidence="8 9" key="1">
    <citation type="submission" date="2018-06" db="EMBL/GenBank/DDBJ databases">
        <authorList>
            <consortium name="Pathogen Informatics"/>
            <person name="Doyle S."/>
        </authorList>
    </citation>
    <scope>NUCLEOTIDE SEQUENCE [LARGE SCALE GENOMIC DNA]</scope>
    <source>
        <strain evidence="8 9">NCTC5664</strain>
    </source>
</reference>
<evidence type="ECO:0000256" key="2">
    <source>
        <dbReference type="ARBA" id="ARBA00009479"/>
    </source>
</evidence>
<protein>
    <submittedName>
        <fullName evidence="8">Translation elongation factor P Translation initiation factor 5A</fullName>
    </submittedName>
</protein>
<dbReference type="SUPFAM" id="SSF50249">
    <property type="entry name" value="Nucleic acid-binding proteins"/>
    <property type="match status" value="2"/>
</dbReference>
<gene>
    <name evidence="8" type="primary">efp_1</name>
    <name evidence="8" type="ORF">NCTC5664_03451</name>
</gene>
<comment type="pathway">
    <text evidence="1">Protein biosynthesis; polypeptide chain elongation.</text>
</comment>
<dbReference type="GO" id="GO:0003746">
    <property type="term" value="F:translation elongation factor activity"/>
    <property type="evidence" value="ECO:0007669"/>
    <property type="project" value="UniProtKB-KW"/>
</dbReference>
<evidence type="ECO:0000259" key="6">
    <source>
        <dbReference type="SMART" id="SM00841"/>
    </source>
</evidence>
<dbReference type="PROSITE" id="PS01275">
    <property type="entry name" value="EFP"/>
    <property type="match status" value="1"/>
</dbReference>
<feature type="domain" description="Elongation factor P C-terminal" evidence="6">
    <location>
        <begin position="60"/>
        <end position="115"/>
    </location>
</feature>
<dbReference type="Pfam" id="PF09285">
    <property type="entry name" value="Elong-fact-P_C"/>
    <property type="match status" value="1"/>
</dbReference>
<dbReference type="CDD" id="cd05794">
    <property type="entry name" value="S1_EF-P_repeat_2"/>
    <property type="match status" value="1"/>
</dbReference>
<dbReference type="InterPro" id="IPR012340">
    <property type="entry name" value="NA-bd_OB-fold"/>
</dbReference>
<dbReference type="FunFam" id="2.40.50.140:FF:000009">
    <property type="entry name" value="Elongation factor P"/>
    <property type="match status" value="1"/>
</dbReference>
<dbReference type="GO" id="GO:0043043">
    <property type="term" value="P:peptide biosynthetic process"/>
    <property type="evidence" value="ECO:0007669"/>
    <property type="project" value="InterPro"/>
</dbReference>
<sequence length="116" mass="12770">MQYLYADGDNHVFMDNESFEQTELSSDYLKEELNYLKEGMEVQIQTYEGETIGVELPKTVELTVTETEPGIKGDTATGATKSATVETGYTLNVPLFVNEGDVLIINTGDGSYISRG</sequence>
<proteinExistence type="inferred from homology"/>